<keyword evidence="2" id="KW-0863">Zinc-finger</keyword>
<evidence type="ECO:0000313" key="5">
    <source>
        <dbReference type="EMBL" id="AFP60144.1"/>
    </source>
</evidence>
<organism evidence="5">
    <name type="scientific">Musca domestica</name>
    <name type="common">House fly</name>
    <dbReference type="NCBI Taxonomy" id="7370"/>
    <lineage>
        <taxon>Eukaryota</taxon>
        <taxon>Metazoa</taxon>
        <taxon>Ecdysozoa</taxon>
        <taxon>Arthropoda</taxon>
        <taxon>Hexapoda</taxon>
        <taxon>Insecta</taxon>
        <taxon>Pterygota</taxon>
        <taxon>Neoptera</taxon>
        <taxon>Endopterygota</taxon>
        <taxon>Diptera</taxon>
        <taxon>Brachycera</taxon>
        <taxon>Muscomorpha</taxon>
        <taxon>Muscoidea</taxon>
        <taxon>Muscidae</taxon>
        <taxon>Musca</taxon>
    </lineage>
</organism>
<sequence>MKTTQLALTSPAAQKTSLGAGNTSTISNNSPRTATTTALSPLYDSTPNQSGQLVRRRTPFPVVNQNEKGVFEKIVDVLIGDGPGDRFAMICKECYAHNGMALKEDFEYTTFRCAFCNALNPARKARPAAPRLTLNANTPQAGAANASHSSSDEKDDSDDDLSPVTATQFTTPLTSMTTRNANVDTSSSSEDEASQPKTVSKPLLATKPADGEEKQDEATNSDVKSEKLEKSDSAIDDVTMSPKE</sequence>
<dbReference type="EMBL" id="KA645515">
    <property type="protein sequence ID" value="AFP60144.1"/>
    <property type="molecule type" value="mRNA"/>
</dbReference>
<dbReference type="VEuPathDB" id="VectorBase:MDOA000405"/>
<keyword evidence="2" id="KW-0862">Zinc</keyword>
<evidence type="ECO:0000256" key="2">
    <source>
        <dbReference type="RuleBase" id="RU367073"/>
    </source>
</evidence>
<feature type="compositionally biased region" description="Basic and acidic residues" evidence="3">
    <location>
        <begin position="223"/>
        <end position="233"/>
    </location>
</feature>
<dbReference type="InterPro" id="IPR019273">
    <property type="entry name" value="Lunapark_Znf"/>
</dbReference>
<dbReference type="AlphaFoldDB" id="T1PBM9"/>
<feature type="domain" description="Lunapark zinc ribbon" evidence="4">
    <location>
        <begin position="70"/>
        <end position="120"/>
    </location>
</feature>
<feature type="compositionally biased region" description="Polar residues" evidence="3">
    <location>
        <begin position="164"/>
        <end position="188"/>
    </location>
</feature>
<dbReference type="InterPro" id="IPR040115">
    <property type="entry name" value="Lnp"/>
</dbReference>
<dbReference type="GO" id="GO:0071788">
    <property type="term" value="P:endoplasmic reticulum tubular network maintenance"/>
    <property type="evidence" value="ECO:0007669"/>
    <property type="project" value="UniProtKB-UniRule"/>
</dbReference>
<dbReference type="VEuPathDB" id="VectorBase:MDOMA2_018147"/>
<comment type="subcellular location">
    <subcellularLocation>
        <location evidence="2">Endoplasmic reticulum membrane</location>
        <topology evidence="2">Multi-pass membrane protein</topology>
    </subcellularLocation>
</comment>
<proteinExistence type="evidence at transcript level"/>
<comment type="domain">
    <text evidence="2">The C4-type zinc finger motif is necessary both for its ER three-way tubular junction localization and formation.</text>
</comment>
<reference evidence="5" key="1">
    <citation type="submission" date="2012-08" db="EMBL/GenBank/DDBJ databases">
        <title>Transcriptome of adult Musca domestica launches a platform for comparative house fly gene expression and characterization of differential gene expression among resistant and susceptible house flies.</title>
        <authorList>
            <person name="Liu N."/>
            <person name="Zhang L."/>
            <person name="Li M."/>
            <person name="Reid W."/>
        </authorList>
    </citation>
    <scope>NUCLEOTIDE SEQUENCE</scope>
    <source>
        <strain evidence="5">ALHF</strain>
        <tissue evidence="5">Whole body</tissue>
    </source>
</reference>
<comment type="function">
    <text evidence="2">Plays a role in determining ER morphology.</text>
</comment>
<feature type="region of interest" description="Disordered" evidence="3">
    <location>
        <begin position="1"/>
        <end position="53"/>
    </location>
</feature>
<keyword evidence="2" id="KW-0256">Endoplasmic reticulum</keyword>
<evidence type="ECO:0000256" key="3">
    <source>
        <dbReference type="SAM" id="MobiDB-lite"/>
    </source>
</evidence>
<evidence type="ECO:0000259" key="4">
    <source>
        <dbReference type="Pfam" id="PF10058"/>
    </source>
</evidence>
<keyword evidence="2" id="KW-0479">Metal-binding</keyword>
<dbReference type="Pfam" id="PF10058">
    <property type="entry name" value="Zn_ribbon_10"/>
    <property type="match status" value="1"/>
</dbReference>
<dbReference type="PANTHER" id="PTHR22166:SF12">
    <property type="entry name" value="ENDOPLASMIC RETICULUM JUNCTION FORMATION PROTEIN LUNAPARK"/>
    <property type="match status" value="1"/>
</dbReference>
<accession>T1PBM9</accession>
<feature type="compositionally biased region" description="Polar residues" evidence="3">
    <location>
        <begin position="1"/>
        <end position="52"/>
    </location>
</feature>
<name>T1PBM9_MUSDO</name>
<comment type="similarity">
    <text evidence="1 2">Belongs to the lunapark family.</text>
</comment>
<dbReference type="GO" id="GO:1903373">
    <property type="term" value="P:positive regulation of endoplasmic reticulum tubular network organization"/>
    <property type="evidence" value="ECO:0007669"/>
    <property type="project" value="UniProtKB-UniRule"/>
</dbReference>
<protein>
    <recommendedName>
        <fullName evidence="2">Endoplasmic reticulum junction formation protein lunapark</fullName>
    </recommendedName>
</protein>
<dbReference type="GO" id="GO:0008270">
    <property type="term" value="F:zinc ion binding"/>
    <property type="evidence" value="ECO:0007669"/>
    <property type="project" value="UniProtKB-KW"/>
</dbReference>
<dbReference type="PANTHER" id="PTHR22166">
    <property type="entry name" value="ENDOPLASMIC RETICULUM JUNCTION FORMATION PROTEIN LUNAPARK"/>
    <property type="match status" value="1"/>
</dbReference>
<evidence type="ECO:0000256" key="1">
    <source>
        <dbReference type="ARBA" id="ARBA00009940"/>
    </source>
</evidence>
<dbReference type="GO" id="GO:0098826">
    <property type="term" value="C:endoplasmic reticulum tubular network membrane"/>
    <property type="evidence" value="ECO:0007669"/>
    <property type="project" value="UniProtKB-UniRule"/>
</dbReference>
<feature type="region of interest" description="Disordered" evidence="3">
    <location>
        <begin position="136"/>
        <end position="244"/>
    </location>
</feature>